<comment type="subunit">
    <text evidence="9">Monomer.</text>
</comment>
<dbReference type="GO" id="GO:0006007">
    <property type="term" value="P:glucose catabolic process"/>
    <property type="evidence" value="ECO:0007669"/>
    <property type="project" value="InterPro"/>
</dbReference>
<proteinExistence type="inferred from homology"/>
<feature type="binding site" evidence="9 12">
    <location>
        <position position="212"/>
    </location>
    <ligand>
        <name>substrate</name>
    </ligand>
</feature>
<feature type="binding site" evidence="9 12">
    <location>
        <position position="349"/>
    </location>
    <ligand>
        <name>substrate</name>
    </ligand>
</feature>
<reference evidence="16 17" key="1">
    <citation type="submission" date="2017-06" db="EMBL/GenBank/DDBJ databases">
        <title>Genome sequencing of cyanobaciteial culture collection at National Institute for Environmental Studies (NIES).</title>
        <authorList>
            <person name="Hirose Y."/>
            <person name="Shimura Y."/>
            <person name="Fujisawa T."/>
            <person name="Nakamura Y."/>
            <person name="Kawachi M."/>
        </authorList>
    </citation>
    <scope>NUCLEOTIDE SEQUENCE [LARGE SCALE GENOMIC DNA]</scope>
    <source>
        <strain evidence="16 17">NIES-267</strain>
    </source>
</reference>
<comment type="catalytic activity">
    <reaction evidence="1 9">
        <text>(2R)-2-phosphoglycerate = (2R)-3-phosphoglycerate</text>
        <dbReference type="Rhea" id="RHEA:15901"/>
        <dbReference type="ChEBI" id="CHEBI:58272"/>
        <dbReference type="ChEBI" id="CHEBI:58289"/>
        <dbReference type="EC" id="5.4.2.12"/>
    </reaction>
</comment>
<evidence type="ECO:0000256" key="4">
    <source>
        <dbReference type="ARBA" id="ARBA00008819"/>
    </source>
</evidence>
<feature type="binding site" evidence="9 13">
    <location>
        <position position="420"/>
    </location>
    <ligand>
        <name>Mn(2+)</name>
        <dbReference type="ChEBI" id="CHEBI:29035"/>
        <label>1</label>
    </ligand>
</feature>
<dbReference type="SUPFAM" id="SSF64158">
    <property type="entry name" value="2,3-Bisphosphoglycerate-independent phosphoglycerate mutase, substrate-binding domain"/>
    <property type="match status" value="1"/>
</dbReference>
<dbReference type="GO" id="GO:0004619">
    <property type="term" value="F:phosphoglycerate mutase activity"/>
    <property type="evidence" value="ECO:0007669"/>
    <property type="project" value="UniProtKB-UniRule"/>
</dbReference>
<evidence type="ECO:0000256" key="11">
    <source>
        <dbReference type="PIRSR" id="PIRSR001492-1"/>
    </source>
</evidence>
<feature type="binding site" evidence="9 13">
    <location>
        <position position="416"/>
    </location>
    <ligand>
        <name>Mn(2+)</name>
        <dbReference type="ChEBI" id="CHEBI:29035"/>
        <label>1</label>
    </ligand>
</feature>
<evidence type="ECO:0000313" key="16">
    <source>
        <dbReference type="EMBL" id="BAY83413.1"/>
    </source>
</evidence>
<dbReference type="SUPFAM" id="SSF53649">
    <property type="entry name" value="Alkaline phosphatase-like"/>
    <property type="match status" value="1"/>
</dbReference>
<dbReference type="Gene3D" id="3.40.720.10">
    <property type="entry name" value="Alkaline Phosphatase, subunit A"/>
    <property type="match status" value="1"/>
</dbReference>
<dbReference type="GO" id="GO:0030145">
    <property type="term" value="F:manganese ion binding"/>
    <property type="evidence" value="ECO:0007669"/>
    <property type="project" value="UniProtKB-UniRule"/>
</dbReference>
<keyword evidence="5 9" id="KW-0479">Metal-binding</keyword>
<feature type="binding site" evidence="9 13">
    <location>
        <position position="33"/>
    </location>
    <ligand>
        <name>Mn(2+)</name>
        <dbReference type="ChEBI" id="CHEBI:29035"/>
        <label>2</label>
    </ligand>
</feature>
<feature type="binding site" evidence="9 12">
    <location>
        <begin position="174"/>
        <end position="175"/>
    </location>
    <ligand>
        <name>substrate</name>
    </ligand>
</feature>
<evidence type="ECO:0000256" key="9">
    <source>
        <dbReference type="HAMAP-Rule" id="MF_01038"/>
    </source>
</evidence>
<dbReference type="AlphaFoldDB" id="A0A1Z4LQB8"/>
<feature type="domain" description="BPG-independent PGAM N-terminal" evidence="15">
    <location>
        <begin position="103"/>
        <end position="312"/>
    </location>
</feature>
<protein>
    <recommendedName>
        <fullName evidence="9 10">2,3-bisphosphoglycerate-independent phosphoglycerate mutase</fullName>
        <shortName evidence="9">BPG-independent PGAM</shortName>
        <shortName evidence="9">Phosphoglyceromutase</shortName>
        <shortName evidence="9">iPGM</shortName>
        <ecNumber evidence="9 10">5.4.2.12</ecNumber>
    </recommendedName>
</protein>
<dbReference type="NCBIfam" id="TIGR01307">
    <property type="entry name" value="pgm_bpd_ind"/>
    <property type="match status" value="1"/>
</dbReference>
<comment type="cofactor">
    <cofactor evidence="9">
        <name>Mn(2+)</name>
        <dbReference type="ChEBI" id="CHEBI:29035"/>
    </cofactor>
    <text evidence="9">Binds 2 manganese ions per subunit.</text>
</comment>
<feature type="binding site" evidence="9 13">
    <location>
        <position position="458"/>
    </location>
    <ligand>
        <name>Mn(2+)</name>
        <dbReference type="ChEBI" id="CHEBI:29035"/>
        <label>2</label>
    </ligand>
</feature>
<evidence type="ECO:0000259" key="14">
    <source>
        <dbReference type="Pfam" id="PF01676"/>
    </source>
</evidence>
<evidence type="ECO:0000256" key="2">
    <source>
        <dbReference type="ARBA" id="ARBA00002315"/>
    </source>
</evidence>
<dbReference type="GO" id="GO:0006096">
    <property type="term" value="P:glycolytic process"/>
    <property type="evidence" value="ECO:0007669"/>
    <property type="project" value="UniProtKB-UniRule"/>
</dbReference>
<feature type="binding site" evidence="9 13">
    <location>
        <position position="457"/>
    </location>
    <ligand>
        <name>Mn(2+)</name>
        <dbReference type="ChEBI" id="CHEBI:29035"/>
        <label>2</label>
    </ligand>
</feature>
<feature type="active site" description="Phosphoserine intermediate" evidence="9 11">
    <location>
        <position position="83"/>
    </location>
</feature>
<comment type="similarity">
    <text evidence="4 9">Belongs to the BPG-independent phosphoglycerate mutase family.</text>
</comment>
<dbReference type="CDD" id="cd16010">
    <property type="entry name" value="iPGM"/>
    <property type="match status" value="1"/>
</dbReference>
<dbReference type="InterPro" id="IPR005995">
    <property type="entry name" value="Pgm_bpd_ind"/>
</dbReference>
<gene>
    <name evidence="9" type="primary">gpmI</name>
    <name evidence="16" type="ORF">NIES267_29020</name>
</gene>
<dbReference type="PANTHER" id="PTHR31637">
    <property type="entry name" value="2,3-BISPHOSPHOGLYCERATE-INDEPENDENT PHOSPHOGLYCERATE MUTASE"/>
    <property type="match status" value="1"/>
</dbReference>
<evidence type="ECO:0000256" key="7">
    <source>
        <dbReference type="ARBA" id="ARBA00023211"/>
    </source>
</evidence>
<comment type="pathway">
    <text evidence="3 9">Carbohydrate degradation; glycolysis; pyruvate from D-glyceraldehyde 3-phosphate: step 3/5.</text>
</comment>
<keyword evidence="7 9" id="KW-0464">Manganese</keyword>
<dbReference type="InterPro" id="IPR017850">
    <property type="entry name" value="Alkaline_phosphatase_core_sf"/>
</dbReference>
<evidence type="ECO:0000256" key="3">
    <source>
        <dbReference type="ARBA" id="ARBA00004798"/>
    </source>
</evidence>
<feature type="binding site" evidence="9 12">
    <location>
        <begin position="276"/>
        <end position="279"/>
    </location>
    <ligand>
        <name>substrate</name>
    </ligand>
</feature>
<feature type="domain" description="Metalloenzyme" evidence="14">
    <location>
        <begin position="26"/>
        <end position="521"/>
    </location>
</feature>
<organism evidence="16 17">
    <name type="scientific">Calothrix parasitica NIES-267</name>
    <dbReference type="NCBI Taxonomy" id="1973488"/>
    <lineage>
        <taxon>Bacteria</taxon>
        <taxon>Bacillati</taxon>
        <taxon>Cyanobacteriota</taxon>
        <taxon>Cyanophyceae</taxon>
        <taxon>Nostocales</taxon>
        <taxon>Calotrichaceae</taxon>
        <taxon>Calothrix</taxon>
    </lineage>
</organism>
<dbReference type="InterPro" id="IPR006124">
    <property type="entry name" value="Metalloenzyme"/>
</dbReference>
<dbReference type="Gene3D" id="3.40.1450.10">
    <property type="entry name" value="BPG-independent phosphoglycerate mutase, domain B"/>
    <property type="match status" value="1"/>
</dbReference>
<evidence type="ECO:0000256" key="1">
    <source>
        <dbReference type="ARBA" id="ARBA00000370"/>
    </source>
</evidence>
<accession>A0A1Z4LQB8</accession>
<evidence type="ECO:0000256" key="12">
    <source>
        <dbReference type="PIRSR" id="PIRSR001492-2"/>
    </source>
</evidence>
<feature type="binding site" evidence="9 13">
    <location>
        <position position="83"/>
    </location>
    <ligand>
        <name>Mn(2+)</name>
        <dbReference type="ChEBI" id="CHEBI:29035"/>
        <label>2</label>
    </ligand>
</feature>
<evidence type="ECO:0000256" key="13">
    <source>
        <dbReference type="PIRSR" id="PIRSR001492-3"/>
    </source>
</evidence>
<name>A0A1Z4LQB8_9CYAN</name>
<dbReference type="InterPro" id="IPR011258">
    <property type="entry name" value="BPG-indep_PGM_N"/>
</dbReference>
<evidence type="ECO:0000256" key="5">
    <source>
        <dbReference type="ARBA" id="ARBA00022723"/>
    </source>
</evidence>
<dbReference type="FunFam" id="3.40.1450.10:FF:000002">
    <property type="entry name" value="2,3-bisphosphoglycerate-independent phosphoglycerate mutase"/>
    <property type="match status" value="1"/>
</dbReference>
<dbReference type="GO" id="GO:0005829">
    <property type="term" value="C:cytosol"/>
    <property type="evidence" value="ECO:0007669"/>
    <property type="project" value="TreeGrafter"/>
</dbReference>
<dbReference type="HAMAP" id="MF_01038">
    <property type="entry name" value="GpmI"/>
    <property type="match status" value="1"/>
</dbReference>
<comment type="function">
    <text evidence="2 9">Catalyzes the interconversion of 2-phosphoglycerate and 3-phosphoglycerate.</text>
</comment>
<keyword evidence="17" id="KW-1185">Reference proteome</keyword>
<evidence type="ECO:0000256" key="6">
    <source>
        <dbReference type="ARBA" id="ARBA00023152"/>
    </source>
</evidence>
<dbReference type="Pfam" id="PF01676">
    <property type="entry name" value="Metalloenzyme"/>
    <property type="match status" value="1"/>
</dbReference>
<sequence>MSVNGIIRILRKVKGSIVMAQAPVSPVVLVILDGWGYCEETKGNAVAASSTPVMDSLLTAYPNTLINTSGKAVGLPEGQMGNSEVGHLNIGAGRVVPQELVRISDAVEDGSINQNPALVKICQEVQGRQSKLHLVGLCSEGGVHSHLSHLFGLLDLAKTQGISEICIHAITDGRDTKPSEAVKAIGLIQDYIDRIGVGRIVTISGRYYAMDRDKRWDRVQSAYDVMTQDDSSDSRSAVEVVKASYAEGVTDEFIVPVRIASGAVEAGDGVIFFNFRPDRARQLTQALVNPDFDGFERQQIKPLSFVTFTQYEQDLPVEVAFKPQNLNNILGEVISQNGLKQFRTAETEKYAHVTYFFNGGLEEALEGEDRELVSSPMVATYDKAPLMSAAAVTDVVLAAIKKGIYSLVVVNYANPDMVGHTGNMEATVEALEAVDKCLGKLLEGISKAGGTALITADHGNAEHMIDETGNPWTAHTTNPVPLIVVEGEKVKIAGHATNVTLRSDGKLADIAPSILEILQLPQPEEMTGTSLFKPAEYDVKVPRSPMNLVMQNN</sequence>
<evidence type="ECO:0000259" key="15">
    <source>
        <dbReference type="Pfam" id="PF06415"/>
    </source>
</evidence>
<evidence type="ECO:0000313" key="17">
    <source>
        <dbReference type="Proteomes" id="UP000218418"/>
    </source>
</evidence>
<evidence type="ECO:0000256" key="8">
    <source>
        <dbReference type="ARBA" id="ARBA00023235"/>
    </source>
</evidence>
<keyword evidence="6 9" id="KW-0324">Glycolysis</keyword>
<evidence type="ECO:0000256" key="10">
    <source>
        <dbReference type="NCBIfam" id="TIGR01307"/>
    </source>
</evidence>
<keyword evidence="8 9" id="KW-0413">Isomerase</keyword>
<feature type="binding site" evidence="9 12">
    <location>
        <position position="206"/>
    </location>
    <ligand>
        <name>substrate</name>
    </ligand>
</feature>
<feature type="binding site" evidence="9 13">
    <location>
        <position position="475"/>
    </location>
    <ligand>
        <name>Mn(2+)</name>
        <dbReference type="ChEBI" id="CHEBI:29035"/>
        <label>1</label>
    </ligand>
</feature>
<dbReference type="EMBL" id="AP018227">
    <property type="protein sequence ID" value="BAY83413.1"/>
    <property type="molecule type" value="Genomic_DNA"/>
</dbReference>
<dbReference type="InterPro" id="IPR036646">
    <property type="entry name" value="PGAM_B_sf"/>
</dbReference>
<dbReference type="PANTHER" id="PTHR31637:SF0">
    <property type="entry name" value="2,3-BISPHOSPHOGLYCERATE-INDEPENDENT PHOSPHOGLYCERATE MUTASE"/>
    <property type="match status" value="1"/>
</dbReference>
<dbReference type="EC" id="5.4.2.12" evidence="9 10"/>
<feature type="binding site" evidence="9 12">
    <location>
        <position position="144"/>
    </location>
    <ligand>
        <name>substrate</name>
    </ligand>
</feature>
<dbReference type="Pfam" id="PF06415">
    <property type="entry name" value="iPGM_N"/>
    <property type="match status" value="1"/>
</dbReference>
<dbReference type="PIRSF" id="PIRSF001492">
    <property type="entry name" value="IPGAM"/>
    <property type="match status" value="1"/>
</dbReference>
<dbReference type="UniPathway" id="UPA00109">
    <property type="reaction ID" value="UER00186"/>
</dbReference>
<dbReference type="Proteomes" id="UP000218418">
    <property type="component" value="Chromosome"/>
</dbReference>